<feature type="transmembrane region" description="Helical" evidence="1">
    <location>
        <begin position="126"/>
        <end position="145"/>
    </location>
</feature>
<dbReference type="EMBL" id="BAAAVI010000088">
    <property type="protein sequence ID" value="GAA2906864.1"/>
    <property type="molecule type" value="Genomic_DNA"/>
</dbReference>
<evidence type="ECO:0000313" key="3">
    <source>
        <dbReference type="Proteomes" id="UP001500831"/>
    </source>
</evidence>
<reference evidence="2 3" key="1">
    <citation type="journal article" date="2019" name="Int. J. Syst. Evol. Microbiol.">
        <title>The Global Catalogue of Microorganisms (GCM) 10K type strain sequencing project: providing services to taxonomists for standard genome sequencing and annotation.</title>
        <authorList>
            <consortium name="The Broad Institute Genomics Platform"/>
            <consortium name="The Broad Institute Genome Sequencing Center for Infectious Disease"/>
            <person name="Wu L."/>
            <person name="Ma J."/>
        </authorList>
    </citation>
    <scope>NUCLEOTIDE SEQUENCE [LARGE SCALE GENOMIC DNA]</scope>
    <source>
        <strain evidence="2 3">JCM 6242</strain>
    </source>
</reference>
<protein>
    <submittedName>
        <fullName evidence="2">Uncharacterized protein</fullName>
    </submittedName>
</protein>
<proteinExistence type="predicted"/>
<keyword evidence="1" id="KW-0812">Transmembrane</keyword>
<keyword evidence="1" id="KW-0472">Membrane</keyword>
<name>A0ABN3W8M6_9ACTN</name>
<gene>
    <name evidence="2" type="ORF">GCM10010517_73130</name>
</gene>
<feature type="transmembrane region" description="Helical" evidence="1">
    <location>
        <begin position="12"/>
        <end position="33"/>
    </location>
</feature>
<keyword evidence="1" id="KW-1133">Transmembrane helix</keyword>
<dbReference type="Proteomes" id="UP001500831">
    <property type="component" value="Unassembled WGS sequence"/>
</dbReference>
<feature type="transmembrane region" description="Helical" evidence="1">
    <location>
        <begin position="61"/>
        <end position="80"/>
    </location>
</feature>
<accession>A0ABN3W8M6</accession>
<organism evidence="2 3">
    <name type="scientific">Streptosporangium fragile</name>
    <dbReference type="NCBI Taxonomy" id="46186"/>
    <lineage>
        <taxon>Bacteria</taxon>
        <taxon>Bacillati</taxon>
        <taxon>Actinomycetota</taxon>
        <taxon>Actinomycetes</taxon>
        <taxon>Streptosporangiales</taxon>
        <taxon>Streptosporangiaceae</taxon>
        <taxon>Streptosporangium</taxon>
    </lineage>
</organism>
<sequence>MTTPKQGPRNRTPLAMMYIGAGLTVIAALFPFIDQSTTTVLADHIKASYPAYQPGAIDTAVAAYLAVLSAIGVMGLLGWLGTIWAVRAGMRWAPWLAAGLLAIATCIAIAALTVQDTSGDVGLAPLLGWLLVLPCVPGLAAVALWRRAV</sequence>
<dbReference type="RefSeq" id="WP_344981072.1">
    <property type="nucleotide sequence ID" value="NZ_BAAAVI010000088.1"/>
</dbReference>
<keyword evidence="3" id="KW-1185">Reference proteome</keyword>
<evidence type="ECO:0000313" key="2">
    <source>
        <dbReference type="EMBL" id="GAA2906864.1"/>
    </source>
</evidence>
<comment type="caution">
    <text evidence="2">The sequence shown here is derived from an EMBL/GenBank/DDBJ whole genome shotgun (WGS) entry which is preliminary data.</text>
</comment>
<evidence type="ECO:0000256" key="1">
    <source>
        <dbReference type="SAM" id="Phobius"/>
    </source>
</evidence>
<feature type="transmembrane region" description="Helical" evidence="1">
    <location>
        <begin position="92"/>
        <end position="114"/>
    </location>
</feature>